<organism evidence="1 2">
    <name type="scientific">Microcystis aeruginosa (strain NIES-843 / IAM M-2473)</name>
    <dbReference type="NCBI Taxonomy" id="449447"/>
    <lineage>
        <taxon>Bacteria</taxon>
        <taxon>Bacillati</taxon>
        <taxon>Cyanobacteriota</taxon>
        <taxon>Cyanophyceae</taxon>
        <taxon>Oscillatoriophycideae</taxon>
        <taxon>Chroococcales</taxon>
        <taxon>Microcystaceae</taxon>
        <taxon>Microcystis</taxon>
    </lineage>
</organism>
<dbReference type="PaxDb" id="449447-MAE_52840"/>
<protein>
    <submittedName>
        <fullName evidence="1">Uncharacterized protein</fullName>
    </submittedName>
</protein>
<dbReference type="Proteomes" id="UP000001510">
    <property type="component" value="Chromosome"/>
</dbReference>
<name>B0JY68_MICAN</name>
<gene>
    <name evidence="1" type="ordered locus">MAE_52840</name>
</gene>
<sequence>MFNPCRGEKIFVFIPLSSSYPSRFLRLFFSLLSSFKNLIYICARIPIIHKV</sequence>
<dbReference type="HOGENOM" id="CLU_3100903_0_0_3"/>
<proteinExistence type="predicted"/>
<dbReference type="EMBL" id="AP009552">
    <property type="protein sequence ID" value="BAG05106.1"/>
    <property type="molecule type" value="Genomic_DNA"/>
</dbReference>
<keyword evidence="2" id="KW-1185">Reference proteome</keyword>
<reference evidence="1 2" key="1">
    <citation type="journal article" date="2007" name="DNA Res.">
        <title>Complete genomic structure of the bloom-forming toxic cyanobacterium Microcystis aeruginosa NIES-843.</title>
        <authorList>
            <person name="Kaneko T."/>
            <person name="Nakajima N."/>
            <person name="Okamoto S."/>
            <person name="Suzuki I."/>
            <person name="Tanabe Y."/>
            <person name="Tamaoki M."/>
            <person name="Nakamura Y."/>
            <person name="Kasai F."/>
            <person name="Watanabe A."/>
            <person name="Kawashima K."/>
            <person name="Kishida Y."/>
            <person name="Ono A."/>
            <person name="Shimizu Y."/>
            <person name="Takahashi C."/>
            <person name="Minami C."/>
            <person name="Fujishiro T."/>
            <person name="Kohara M."/>
            <person name="Katoh M."/>
            <person name="Nakazaki N."/>
            <person name="Nakayama S."/>
            <person name="Yamada M."/>
            <person name="Tabata S."/>
            <person name="Watanabe M.M."/>
        </authorList>
    </citation>
    <scope>NUCLEOTIDE SEQUENCE [LARGE SCALE GENOMIC DNA]</scope>
    <source>
        <strain evidence="2">NIES-843 / IAM M-247</strain>
    </source>
</reference>
<evidence type="ECO:0000313" key="2">
    <source>
        <dbReference type="Proteomes" id="UP000001510"/>
    </source>
</evidence>
<dbReference type="KEGG" id="mar:MAE_52840"/>
<dbReference type="AlphaFoldDB" id="B0JY68"/>
<accession>B0JY68</accession>
<dbReference type="EnsemblBacteria" id="BAG05106">
    <property type="protein sequence ID" value="BAG05106"/>
    <property type="gene ID" value="MAE_52840"/>
</dbReference>
<evidence type="ECO:0000313" key="1">
    <source>
        <dbReference type="EMBL" id="BAG05106.1"/>
    </source>
</evidence>